<evidence type="ECO:0000313" key="2">
    <source>
        <dbReference type="Proteomes" id="UP001214996"/>
    </source>
</evidence>
<dbReference type="Proteomes" id="UP001214996">
    <property type="component" value="Chromosome"/>
</dbReference>
<name>A0AAX3MCP5_FUSNU</name>
<dbReference type="RefSeq" id="WP_273833782.1">
    <property type="nucleotide sequence ID" value="NZ_CP117525.1"/>
</dbReference>
<reference evidence="1" key="1">
    <citation type="submission" date="2023-02" db="EMBL/GenBank/DDBJ databases">
        <title>Pan-genomic study of Fusobacterium nucleatum reveals the distribution of pathogenic genes and functional clusters at subspecies and strain levels.</title>
        <authorList>
            <person name="Feng Q."/>
            <person name="Sun T."/>
        </authorList>
    </citation>
    <scope>NUCLEOTIDE SEQUENCE</scope>
    <source>
        <strain evidence="1">FNV</strain>
    </source>
</reference>
<sequence length="49" mass="5855">MLKKLFLPIFLLILIVYASLETLKMSRFIKNEVTRQIVDSSVERKIFLR</sequence>
<gene>
    <name evidence="1" type="ORF">PSR69_02540</name>
</gene>
<dbReference type="AlphaFoldDB" id="A0AAX3MCP5"/>
<organism evidence="1 2">
    <name type="scientific">Fusobacterium nucleatum</name>
    <dbReference type="NCBI Taxonomy" id="851"/>
    <lineage>
        <taxon>Bacteria</taxon>
        <taxon>Fusobacteriati</taxon>
        <taxon>Fusobacteriota</taxon>
        <taxon>Fusobacteriia</taxon>
        <taxon>Fusobacteriales</taxon>
        <taxon>Fusobacteriaceae</taxon>
        <taxon>Fusobacterium</taxon>
    </lineage>
</organism>
<evidence type="ECO:0000313" key="1">
    <source>
        <dbReference type="EMBL" id="WDA44489.1"/>
    </source>
</evidence>
<accession>A0AAX3MCP5</accession>
<proteinExistence type="predicted"/>
<dbReference type="EMBL" id="CP117525">
    <property type="protein sequence ID" value="WDA44489.1"/>
    <property type="molecule type" value="Genomic_DNA"/>
</dbReference>
<protein>
    <submittedName>
        <fullName evidence="1">Uncharacterized protein</fullName>
    </submittedName>
</protein>